<accession>A0AAE1ARJ3</accession>
<protein>
    <submittedName>
        <fullName evidence="1">Uncharacterized protein</fullName>
    </submittedName>
</protein>
<gene>
    <name evidence="1" type="ORF">RRG08_045972</name>
</gene>
<keyword evidence="2" id="KW-1185">Reference proteome</keyword>
<evidence type="ECO:0000313" key="2">
    <source>
        <dbReference type="Proteomes" id="UP001283361"/>
    </source>
</evidence>
<name>A0AAE1ARJ3_9GAST</name>
<proteinExistence type="predicted"/>
<organism evidence="1 2">
    <name type="scientific">Elysia crispata</name>
    <name type="common">lettuce slug</name>
    <dbReference type="NCBI Taxonomy" id="231223"/>
    <lineage>
        <taxon>Eukaryota</taxon>
        <taxon>Metazoa</taxon>
        <taxon>Spiralia</taxon>
        <taxon>Lophotrochozoa</taxon>
        <taxon>Mollusca</taxon>
        <taxon>Gastropoda</taxon>
        <taxon>Heterobranchia</taxon>
        <taxon>Euthyneura</taxon>
        <taxon>Panpulmonata</taxon>
        <taxon>Sacoglossa</taxon>
        <taxon>Placobranchoidea</taxon>
        <taxon>Plakobranchidae</taxon>
        <taxon>Elysia</taxon>
    </lineage>
</organism>
<sequence length="209" mass="24952">MDPWRDYSRETLDSGDFSRRDWTGSNQTYGSMERLQQRDTGGCYIQDEIVSLSDYWIAGEATAERHWWLLYTGRDRFTIRLLDCWRGYSRETLVVAIYRTRSFHYQITGLLERLQQRDTGGCYIQDETVSLSDYWIAGEATAERHWWLLYTGRDLFTIRLLDCWRGYSRETLVVAIYRTRPFHYQITGLLERLRHKDTGQWSLLSILNS</sequence>
<dbReference type="AlphaFoldDB" id="A0AAE1ARJ3"/>
<reference evidence="1" key="1">
    <citation type="journal article" date="2023" name="G3 (Bethesda)">
        <title>A reference genome for the long-term kleptoplast-retaining sea slug Elysia crispata morphotype clarki.</title>
        <authorList>
            <person name="Eastman K.E."/>
            <person name="Pendleton A.L."/>
            <person name="Shaikh M.A."/>
            <person name="Suttiyut T."/>
            <person name="Ogas R."/>
            <person name="Tomko P."/>
            <person name="Gavelis G."/>
            <person name="Widhalm J.R."/>
            <person name="Wisecaver J.H."/>
        </authorList>
    </citation>
    <scope>NUCLEOTIDE SEQUENCE</scope>
    <source>
        <strain evidence="1">ECLA1</strain>
    </source>
</reference>
<evidence type="ECO:0000313" key="1">
    <source>
        <dbReference type="EMBL" id="KAK3792430.1"/>
    </source>
</evidence>
<comment type="caution">
    <text evidence="1">The sequence shown here is derived from an EMBL/GenBank/DDBJ whole genome shotgun (WGS) entry which is preliminary data.</text>
</comment>
<dbReference type="EMBL" id="JAWDGP010001377">
    <property type="protein sequence ID" value="KAK3792430.1"/>
    <property type="molecule type" value="Genomic_DNA"/>
</dbReference>
<dbReference type="Proteomes" id="UP001283361">
    <property type="component" value="Unassembled WGS sequence"/>
</dbReference>